<dbReference type="SUPFAM" id="SSF88723">
    <property type="entry name" value="PIN domain-like"/>
    <property type="match status" value="1"/>
</dbReference>
<feature type="binding site" evidence="5">
    <location>
        <position position="134"/>
    </location>
    <ligand>
        <name>Mg(2+)</name>
        <dbReference type="ChEBI" id="CHEBI:18420"/>
    </ligand>
</feature>
<dbReference type="RefSeq" id="WP_382219849.1">
    <property type="nucleotide sequence ID" value="NZ_JBHTCA010000002.1"/>
</dbReference>
<evidence type="ECO:0000256" key="4">
    <source>
        <dbReference type="ARBA" id="ARBA00022801"/>
    </source>
</evidence>
<name>A0ABW2QER6_9BURK</name>
<evidence type="ECO:0000313" key="8">
    <source>
        <dbReference type="Proteomes" id="UP001596501"/>
    </source>
</evidence>
<dbReference type="Gene3D" id="3.40.50.1010">
    <property type="entry name" value="5'-nuclease"/>
    <property type="match status" value="1"/>
</dbReference>
<dbReference type="InterPro" id="IPR029060">
    <property type="entry name" value="PIN-like_dom_sf"/>
</dbReference>
<feature type="binding site" evidence="5">
    <location>
        <position position="28"/>
    </location>
    <ligand>
        <name>Mg(2+)</name>
        <dbReference type="ChEBI" id="CHEBI:18420"/>
    </ligand>
</feature>
<dbReference type="Pfam" id="PF01850">
    <property type="entry name" value="PIN"/>
    <property type="match status" value="1"/>
</dbReference>
<comment type="caution">
    <text evidence="7">The sequence shown here is derived from an EMBL/GenBank/DDBJ whole genome shotgun (WGS) entry which is preliminary data.</text>
</comment>
<dbReference type="Proteomes" id="UP001596501">
    <property type="component" value="Unassembled WGS sequence"/>
</dbReference>
<protein>
    <recommendedName>
        <fullName evidence="5">Ribonuclease VapC</fullName>
        <shortName evidence="5">RNase VapC</shortName>
        <ecNumber evidence="5">3.1.-.-</ecNumber>
    </recommendedName>
    <alternativeName>
        <fullName evidence="5">Toxin VapC</fullName>
    </alternativeName>
</protein>
<dbReference type="InterPro" id="IPR002716">
    <property type="entry name" value="PIN_dom"/>
</dbReference>
<accession>A0ABW2QER6</accession>
<evidence type="ECO:0000256" key="2">
    <source>
        <dbReference type="ARBA" id="ARBA00022722"/>
    </source>
</evidence>
<sequence>MAKPLRVAEPPATWLTDTHPPLQGDLPDLNVWLALVIPEHPHHAAARRYWDGMADAMNQGQRLCFCRPTMLGLVRLLSQPKLMGDAALSLVQAHQVYRDLRAQPGVAFVSDTEAVDAALPQLLAANLPPRLWTDAWLAATAQTAGLRLVTFDADFARFQLPRWTQLQP</sequence>
<dbReference type="EMBL" id="JBHTCA010000002">
    <property type="protein sequence ID" value="MFC7407945.1"/>
    <property type="molecule type" value="Genomic_DNA"/>
</dbReference>
<evidence type="ECO:0000256" key="5">
    <source>
        <dbReference type="HAMAP-Rule" id="MF_00265"/>
    </source>
</evidence>
<keyword evidence="2 5" id="KW-0540">Nuclease</keyword>
<evidence type="ECO:0000256" key="1">
    <source>
        <dbReference type="ARBA" id="ARBA00022649"/>
    </source>
</evidence>
<organism evidence="7 8">
    <name type="scientific">Hydrogenophaga atypica</name>
    <dbReference type="NCBI Taxonomy" id="249409"/>
    <lineage>
        <taxon>Bacteria</taxon>
        <taxon>Pseudomonadati</taxon>
        <taxon>Pseudomonadota</taxon>
        <taxon>Betaproteobacteria</taxon>
        <taxon>Burkholderiales</taxon>
        <taxon>Comamonadaceae</taxon>
        <taxon>Hydrogenophaga</taxon>
    </lineage>
</organism>
<keyword evidence="1 5" id="KW-1277">Toxin-antitoxin system</keyword>
<dbReference type="InterPro" id="IPR022907">
    <property type="entry name" value="VapC_family"/>
</dbReference>
<evidence type="ECO:0000313" key="7">
    <source>
        <dbReference type="EMBL" id="MFC7407945.1"/>
    </source>
</evidence>
<comment type="cofactor">
    <cofactor evidence="5">
        <name>Mg(2+)</name>
        <dbReference type="ChEBI" id="CHEBI:18420"/>
    </cofactor>
</comment>
<dbReference type="EC" id="3.1.-.-" evidence="5"/>
<dbReference type="NCBIfam" id="TIGR00028">
    <property type="entry name" value="Mtu_PIN_fam"/>
    <property type="match status" value="1"/>
</dbReference>
<keyword evidence="3 5" id="KW-0479">Metal-binding</keyword>
<gene>
    <name evidence="5" type="primary">vapC</name>
    <name evidence="7" type="ORF">ACFQPB_03660</name>
</gene>
<proteinExistence type="inferred from homology"/>
<evidence type="ECO:0000259" key="6">
    <source>
        <dbReference type="Pfam" id="PF01850"/>
    </source>
</evidence>
<keyword evidence="5" id="KW-0460">Magnesium</keyword>
<keyword evidence="8" id="KW-1185">Reference proteome</keyword>
<dbReference type="InterPro" id="IPR006226">
    <property type="entry name" value="Mtu_PIN"/>
</dbReference>
<keyword evidence="4 5" id="KW-0378">Hydrolase</keyword>
<dbReference type="HAMAP" id="MF_00265">
    <property type="entry name" value="VapC_Nob1"/>
    <property type="match status" value="1"/>
</dbReference>
<reference evidence="8" key="1">
    <citation type="journal article" date="2019" name="Int. J. Syst. Evol. Microbiol.">
        <title>The Global Catalogue of Microorganisms (GCM) 10K type strain sequencing project: providing services to taxonomists for standard genome sequencing and annotation.</title>
        <authorList>
            <consortium name="The Broad Institute Genomics Platform"/>
            <consortium name="The Broad Institute Genome Sequencing Center for Infectious Disease"/>
            <person name="Wu L."/>
            <person name="Ma J."/>
        </authorList>
    </citation>
    <scope>NUCLEOTIDE SEQUENCE [LARGE SCALE GENOMIC DNA]</scope>
    <source>
        <strain evidence="8">CGMCC 1.12371</strain>
    </source>
</reference>
<comment type="function">
    <text evidence="5">Toxic component of a toxin-antitoxin (TA) system. An RNase.</text>
</comment>
<feature type="domain" description="PIN" evidence="6">
    <location>
        <begin position="27"/>
        <end position="158"/>
    </location>
</feature>
<comment type="similarity">
    <text evidence="5">Belongs to the PINc/VapC protein family.</text>
</comment>
<keyword evidence="5" id="KW-0800">Toxin</keyword>
<evidence type="ECO:0000256" key="3">
    <source>
        <dbReference type="ARBA" id="ARBA00022723"/>
    </source>
</evidence>